<feature type="domain" description="PAZ" evidence="3">
    <location>
        <begin position="326"/>
        <end position="427"/>
    </location>
</feature>
<dbReference type="SUPFAM" id="SSF101690">
    <property type="entry name" value="PAZ domain"/>
    <property type="match status" value="1"/>
</dbReference>
<dbReference type="InterPro" id="IPR003100">
    <property type="entry name" value="PAZ_dom"/>
</dbReference>
<dbReference type="Gene3D" id="3.40.50.2300">
    <property type="match status" value="1"/>
</dbReference>
<dbReference type="EMBL" id="JAGHQL010000154">
    <property type="protein sequence ID" value="KAH0537257.1"/>
    <property type="molecule type" value="Genomic_DNA"/>
</dbReference>
<dbReference type="Pfam" id="PF16488">
    <property type="entry name" value="ArgoL2"/>
    <property type="match status" value="1"/>
</dbReference>
<keyword evidence="6" id="KW-1185">Reference proteome</keyword>
<dbReference type="SUPFAM" id="SSF53098">
    <property type="entry name" value="Ribonuclease H-like"/>
    <property type="match status" value="1"/>
</dbReference>
<dbReference type="InterPro" id="IPR036397">
    <property type="entry name" value="RNaseH_sf"/>
</dbReference>
<organism evidence="5 6">
    <name type="scientific">Glutinoglossum americanum</name>
    <dbReference type="NCBI Taxonomy" id="1670608"/>
    <lineage>
        <taxon>Eukaryota</taxon>
        <taxon>Fungi</taxon>
        <taxon>Dikarya</taxon>
        <taxon>Ascomycota</taxon>
        <taxon>Pezizomycotina</taxon>
        <taxon>Geoglossomycetes</taxon>
        <taxon>Geoglossales</taxon>
        <taxon>Geoglossaceae</taxon>
        <taxon>Glutinoglossum</taxon>
    </lineage>
</organism>
<comment type="caution">
    <text evidence="5">The sequence shown here is derived from an EMBL/GenBank/DDBJ whole genome shotgun (WGS) entry which is preliminary data.</text>
</comment>
<dbReference type="Pfam" id="PF16486">
    <property type="entry name" value="ArgoN"/>
    <property type="match status" value="1"/>
</dbReference>
<evidence type="ECO:0000313" key="6">
    <source>
        <dbReference type="Proteomes" id="UP000698800"/>
    </source>
</evidence>
<evidence type="ECO:0000259" key="4">
    <source>
        <dbReference type="PROSITE" id="PS50822"/>
    </source>
</evidence>
<dbReference type="Proteomes" id="UP000698800">
    <property type="component" value="Unassembled WGS sequence"/>
</dbReference>
<dbReference type="SMART" id="SM00950">
    <property type="entry name" value="Piwi"/>
    <property type="match status" value="1"/>
</dbReference>
<dbReference type="PROSITE" id="PS50822">
    <property type="entry name" value="PIWI"/>
    <property type="match status" value="1"/>
</dbReference>
<accession>A0A9P8HZD0</accession>
<dbReference type="Pfam" id="PF16487">
    <property type="entry name" value="ArgoMid"/>
    <property type="match status" value="1"/>
</dbReference>
<evidence type="ECO:0000313" key="5">
    <source>
        <dbReference type="EMBL" id="KAH0537257.1"/>
    </source>
</evidence>
<feature type="compositionally biased region" description="Polar residues" evidence="2">
    <location>
        <begin position="32"/>
        <end position="47"/>
    </location>
</feature>
<dbReference type="InterPro" id="IPR032473">
    <property type="entry name" value="Argonaute_Mid_dom"/>
</dbReference>
<dbReference type="PROSITE" id="PS50821">
    <property type="entry name" value="PAZ"/>
    <property type="match status" value="1"/>
</dbReference>
<dbReference type="PANTHER" id="PTHR22891">
    <property type="entry name" value="EUKARYOTIC TRANSLATION INITIATION FACTOR 2C"/>
    <property type="match status" value="1"/>
</dbReference>
<evidence type="ECO:0000256" key="1">
    <source>
        <dbReference type="RuleBase" id="RU361178"/>
    </source>
</evidence>
<dbReference type="Gene3D" id="2.170.260.10">
    <property type="entry name" value="paz domain"/>
    <property type="match status" value="1"/>
</dbReference>
<dbReference type="InterPro" id="IPR003165">
    <property type="entry name" value="Piwi"/>
</dbReference>
<dbReference type="InterPro" id="IPR012337">
    <property type="entry name" value="RNaseH-like_sf"/>
</dbReference>
<name>A0A9P8HZD0_9PEZI</name>
<protein>
    <recommendedName>
        <fullName evidence="7">Piwi-domain-containing protein</fullName>
    </recommendedName>
</protein>
<dbReference type="Gene3D" id="3.30.420.10">
    <property type="entry name" value="Ribonuclease H-like superfamily/Ribonuclease H"/>
    <property type="match status" value="1"/>
</dbReference>
<dbReference type="InterPro" id="IPR036085">
    <property type="entry name" value="PAZ_dom_sf"/>
</dbReference>
<dbReference type="Pfam" id="PF02170">
    <property type="entry name" value="PAZ"/>
    <property type="match status" value="1"/>
</dbReference>
<dbReference type="SMART" id="SM01163">
    <property type="entry name" value="DUF1785"/>
    <property type="match status" value="1"/>
</dbReference>
<dbReference type="InterPro" id="IPR032472">
    <property type="entry name" value="ArgoL2"/>
</dbReference>
<feature type="region of interest" description="Disordered" evidence="2">
    <location>
        <begin position="1"/>
        <end position="51"/>
    </location>
</feature>
<dbReference type="AlphaFoldDB" id="A0A9P8HZD0"/>
<dbReference type="Pfam" id="PF02171">
    <property type="entry name" value="Piwi"/>
    <property type="match status" value="1"/>
</dbReference>
<sequence length="797" mass="89383">MPMTSAGKRRAKREGKGITGTAAGDEEPQDPQGPSATEQATTQTSIPHQIPEATETIATQPKGPLTYLKLDLEDVSRRLPAYLRQTTQYSAHSTSSLLHHFSLKMEIQNYRKFNKLTNEEQYIIPTALVQRKGFNNQGEPINIQVNSYKIQTWPTKKVHQYDVLVGSGTEKRALIKKVWYSKTVKQHLGVGAGWLFDGNKLAWSQQDLPMGPTKEVVIKVDLDLEEGIIPREGRENRFRVVIRKTGIVDLSAIRGYLEGTIEFNNAVLQGINFLDHLMRETPGSKYTTVKQSFFKKGQERKVLGGGVEAFKGVYQSIRPTQGKSLTVNVDVSNGVFWTNSTLDICAKNLIGCNLNKLYRIEGFTPHNVTALTFRFDVREKATGKVLETNVKDYFLRKYQISLRHPDLPLVKAGRSGMFPMELCTIAENQRYPFKLGPEQTSAMIRHAVTKPPVRMGHIKEGIKMLDWANDPVLKQYGMTISPEMTTTNARLIQEPVIQFGGSGKAATISGTVHFGKWNIKDRKFLHSNPVPLRSWGVMIFATPQTAPRAAIIAWVNEFKRVYGTHGGDIVMKEPPLVYANKDLDIDKNLNEVYQRACKAVQIRCQIILVIVETKAAWLYLRIKRTMDTYFGVVSQCCQLSHVLGMKPDYCSNVAMKFNAKLGGTTSKIAGSITPDGQFPAPTIVIGADVSHGAAGQVQASTAAITVSLDRYASRYGAICNTNGVKLEMITTENIQRATIKLTRRWIETHKIYPRNVYYFRDGVSEGQYQQVLDQEVRDMKAGFKKTWPSWNASKPRS</sequence>
<dbReference type="InterPro" id="IPR032474">
    <property type="entry name" value="Argonaute_N"/>
</dbReference>
<proteinExistence type="inferred from homology"/>
<evidence type="ECO:0008006" key="7">
    <source>
        <dbReference type="Google" id="ProtNLM"/>
    </source>
</evidence>
<dbReference type="Pfam" id="PF08699">
    <property type="entry name" value="ArgoL1"/>
    <property type="match status" value="1"/>
</dbReference>
<dbReference type="OrthoDB" id="10252740at2759"/>
<gene>
    <name evidence="5" type="ORF">FGG08_005919</name>
</gene>
<evidence type="ECO:0000256" key="2">
    <source>
        <dbReference type="SAM" id="MobiDB-lite"/>
    </source>
</evidence>
<reference evidence="5" key="1">
    <citation type="submission" date="2021-03" db="EMBL/GenBank/DDBJ databases">
        <title>Comparative genomics and phylogenomic investigation of the class Geoglossomycetes provide insights into ecological specialization and systematics.</title>
        <authorList>
            <person name="Melie T."/>
            <person name="Pirro S."/>
            <person name="Miller A.N."/>
            <person name="Quandt A."/>
        </authorList>
    </citation>
    <scope>NUCLEOTIDE SEQUENCE</scope>
    <source>
        <strain evidence="5">GBOQ0MN5Z8</strain>
    </source>
</reference>
<dbReference type="CDD" id="cd02846">
    <property type="entry name" value="PAZ_argonaute_like"/>
    <property type="match status" value="1"/>
</dbReference>
<dbReference type="InterPro" id="IPR014811">
    <property type="entry name" value="ArgoL1"/>
</dbReference>
<feature type="domain" description="Piwi" evidence="4">
    <location>
        <begin position="606"/>
        <end position="797"/>
    </location>
</feature>
<dbReference type="SMART" id="SM00949">
    <property type="entry name" value="PAZ"/>
    <property type="match status" value="1"/>
</dbReference>
<dbReference type="GO" id="GO:0003723">
    <property type="term" value="F:RNA binding"/>
    <property type="evidence" value="ECO:0007669"/>
    <property type="project" value="InterPro"/>
</dbReference>
<comment type="similarity">
    <text evidence="1">Belongs to the argonaute family.</text>
</comment>
<evidence type="ECO:0000259" key="3">
    <source>
        <dbReference type="PROSITE" id="PS50821"/>
    </source>
</evidence>